<feature type="transmembrane region" description="Helical" evidence="5">
    <location>
        <begin position="116"/>
        <end position="139"/>
    </location>
</feature>
<evidence type="ECO:0000256" key="2">
    <source>
        <dbReference type="ARBA" id="ARBA00022692"/>
    </source>
</evidence>
<evidence type="ECO:0000256" key="4">
    <source>
        <dbReference type="ARBA" id="ARBA00023136"/>
    </source>
</evidence>
<sequence length="144" mass="15946">MQANTVDSLVVGLIQPQLKCCGVDGPGDFKNMVPTDHYGGKTYNHGPGDFKNMVPTDHYGGKTYSPIQHPIPCCWINDQYEIIGPNCPNSFTPQNSYINQGCREVLKSKFIHYMNYAAYGLIGAFVVLLVLILFTILTICIDVV</sequence>
<dbReference type="OrthoDB" id="6131345at2759"/>
<keyword evidence="7" id="KW-1185">Reference proteome</keyword>
<proteinExistence type="predicted"/>
<reference evidence="6 7" key="1">
    <citation type="submission" date="2019-07" db="EMBL/GenBank/DDBJ databases">
        <title>Annotation for the trematode Paragonimus westermani.</title>
        <authorList>
            <person name="Choi Y.-J."/>
        </authorList>
    </citation>
    <scope>NUCLEOTIDE SEQUENCE [LARGE SCALE GENOMIC DNA]</scope>
    <source>
        <strain evidence="6">180907_Pwestermani</strain>
    </source>
</reference>
<dbReference type="Pfam" id="PF00335">
    <property type="entry name" value="Tetraspanin"/>
    <property type="match status" value="1"/>
</dbReference>
<organism evidence="6 7">
    <name type="scientific">Paragonimus westermani</name>
    <dbReference type="NCBI Taxonomy" id="34504"/>
    <lineage>
        <taxon>Eukaryota</taxon>
        <taxon>Metazoa</taxon>
        <taxon>Spiralia</taxon>
        <taxon>Lophotrochozoa</taxon>
        <taxon>Platyhelminthes</taxon>
        <taxon>Trematoda</taxon>
        <taxon>Digenea</taxon>
        <taxon>Plagiorchiida</taxon>
        <taxon>Troglotremata</taxon>
        <taxon>Troglotrematidae</taxon>
        <taxon>Paragonimus</taxon>
    </lineage>
</organism>
<keyword evidence="3 5" id="KW-1133">Transmembrane helix</keyword>
<evidence type="ECO:0000256" key="1">
    <source>
        <dbReference type="ARBA" id="ARBA00004141"/>
    </source>
</evidence>
<keyword evidence="4 5" id="KW-0472">Membrane</keyword>
<dbReference type="InterPro" id="IPR018499">
    <property type="entry name" value="Tetraspanin/Peripherin"/>
</dbReference>
<evidence type="ECO:0008006" key="8">
    <source>
        <dbReference type="Google" id="ProtNLM"/>
    </source>
</evidence>
<dbReference type="GO" id="GO:0016020">
    <property type="term" value="C:membrane"/>
    <property type="evidence" value="ECO:0007669"/>
    <property type="project" value="UniProtKB-SubCell"/>
</dbReference>
<dbReference type="Proteomes" id="UP000699462">
    <property type="component" value="Unassembled WGS sequence"/>
</dbReference>
<evidence type="ECO:0000256" key="3">
    <source>
        <dbReference type="ARBA" id="ARBA00022989"/>
    </source>
</evidence>
<dbReference type="AlphaFoldDB" id="A0A8T0DPC9"/>
<protein>
    <recommendedName>
        <fullName evidence="8">Tetraspanin</fullName>
    </recommendedName>
</protein>
<gene>
    <name evidence="6" type="ORF">P879_06908</name>
</gene>
<accession>A0A8T0DPC9</accession>
<comment type="subcellular location">
    <subcellularLocation>
        <location evidence="1">Membrane</location>
        <topology evidence="1">Multi-pass membrane protein</topology>
    </subcellularLocation>
</comment>
<keyword evidence="2 5" id="KW-0812">Transmembrane</keyword>
<comment type="caution">
    <text evidence="6">The sequence shown here is derived from an EMBL/GenBank/DDBJ whole genome shotgun (WGS) entry which is preliminary data.</text>
</comment>
<evidence type="ECO:0000313" key="7">
    <source>
        <dbReference type="Proteomes" id="UP000699462"/>
    </source>
</evidence>
<name>A0A8T0DPC9_9TREM</name>
<evidence type="ECO:0000313" key="6">
    <source>
        <dbReference type="EMBL" id="KAF8569132.1"/>
    </source>
</evidence>
<evidence type="ECO:0000256" key="5">
    <source>
        <dbReference type="SAM" id="Phobius"/>
    </source>
</evidence>
<dbReference type="EMBL" id="JTDF01002153">
    <property type="protein sequence ID" value="KAF8569132.1"/>
    <property type="molecule type" value="Genomic_DNA"/>
</dbReference>